<dbReference type="AlphaFoldDB" id="A0A3P6EUY0"/>
<reference evidence="1" key="1">
    <citation type="submission" date="2018-11" db="EMBL/GenBank/DDBJ databases">
        <authorList>
            <consortium name="Genoscope - CEA"/>
            <person name="William W."/>
        </authorList>
    </citation>
    <scope>NUCLEOTIDE SEQUENCE</scope>
</reference>
<name>A0A3P6EUY0_BRAOL</name>
<dbReference type="EMBL" id="LR031876">
    <property type="protein sequence ID" value="VDD35952.1"/>
    <property type="molecule type" value="Genomic_DNA"/>
</dbReference>
<gene>
    <name evidence="1" type="ORF">BOLC7T41512H</name>
</gene>
<organism evidence="1">
    <name type="scientific">Brassica oleracea</name>
    <name type="common">Wild cabbage</name>
    <dbReference type="NCBI Taxonomy" id="3712"/>
    <lineage>
        <taxon>Eukaryota</taxon>
        <taxon>Viridiplantae</taxon>
        <taxon>Streptophyta</taxon>
        <taxon>Embryophyta</taxon>
        <taxon>Tracheophyta</taxon>
        <taxon>Spermatophyta</taxon>
        <taxon>Magnoliopsida</taxon>
        <taxon>eudicotyledons</taxon>
        <taxon>Gunneridae</taxon>
        <taxon>Pentapetalae</taxon>
        <taxon>rosids</taxon>
        <taxon>malvids</taxon>
        <taxon>Brassicales</taxon>
        <taxon>Brassicaceae</taxon>
        <taxon>Brassiceae</taxon>
        <taxon>Brassica</taxon>
    </lineage>
</organism>
<proteinExistence type="predicted"/>
<sequence length="43" mass="5129">MLQLLMHNCASLDRLTQKKQRGRYWCALEDRTVAWKRLSCAFS</sequence>
<protein>
    <submittedName>
        <fullName evidence="1">Uncharacterized protein</fullName>
    </submittedName>
</protein>
<accession>A0A3P6EUY0</accession>
<evidence type="ECO:0000313" key="1">
    <source>
        <dbReference type="EMBL" id="VDD35952.1"/>
    </source>
</evidence>